<feature type="transmembrane region" description="Helical" evidence="1">
    <location>
        <begin position="86"/>
        <end position="107"/>
    </location>
</feature>
<dbReference type="Gramene" id="rna38174">
    <property type="protein sequence ID" value="RHN44115.1"/>
    <property type="gene ID" value="gene38174"/>
</dbReference>
<feature type="transmembrane region" description="Helical" evidence="1">
    <location>
        <begin position="62"/>
        <end position="80"/>
    </location>
</feature>
<sequence>MGNRYMEVAMWSIGSLFTLFIFPLIINSPNDPKYKAIMTALVVFLVSCYQSRLVSITVSRPIDHNIFGILFILGLSSAISVMEVSFVSWIAAMIIAIFYGIILAWLVKSNWKVISNEDIVLTKEIKKFIAASFEGMLILSIGYICSIPINYIIKLVWYYILYFSQ</sequence>
<keyword evidence="1" id="KW-1133">Transmembrane helix</keyword>
<evidence type="ECO:0008006" key="4">
    <source>
        <dbReference type="Google" id="ProtNLM"/>
    </source>
</evidence>
<protein>
    <recommendedName>
        <fullName evidence="4">Transmembrane protein</fullName>
    </recommendedName>
</protein>
<dbReference type="AlphaFoldDB" id="A0A396GZ48"/>
<reference evidence="3" key="1">
    <citation type="journal article" date="2018" name="Nat. Plants">
        <title>Whole-genome landscape of Medicago truncatula symbiotic genes.</title>
        <authorList>
            <person name="Pecrix Y."/>
            <person name="Staton S.E."/>
            <person name="Sallet E."/>
            <person name="Lelandais-Briere C."/>
            <person name="Moreau S."/>
            <person name="Carrere S."/>
            <person name="Blein T."/>
            <person name="Jardinaud M.F."/>
            <person name="Latrasse D."/>
            <person name="Zouine M."/>
            <person name="Zahm M."/>
            <person name="Kreplak J."/>
            <person name="Mayjonade B."/>
            <person name="Satge C."/>
            <person name="Perez M."/>
            <person name="Cauet S."/>
            <person name="Marande W."/>
            <person name="Chantry-Darmon C."/>
            <person name="Lopez-Roques C."/>
            <person name="Bouchez O."/>
            <person name="Berard A."/>
            <person name="Debelle F."/>
            <person name="Munos S."/>
            <person name="Bendahmane A."/>
            <person name="Berges H."/>
            <person name="Niebel A."/>
            <person name="Buitink J."/>
            <person name="Frugier F."/>
            <person name="Benhamed M."/>
            <person name="Crespi M."/>
            <person name="Gouzy J."/>
            <person name="Gamas P."/>
        </authorList>
    </citation>
    <scope>NUCLEOTIDE SEQUENCE [LARGE SCALE GENOMIC DNA]</scope>
    <source>
        <strain evidence="3">cv. Jemalong A17</strain>
    </source>
</reference>
<dbReference type="Proteomes" id="UP000265566">
    <property type="component" value="Chromosome 7"/>
</dbReference>
<evidence type="ECO:0000313" key="3">
    <source>
        <dbReference type="Proteomes" id="UP000265566"/>
    </source>
</evidence>
<organism evidence="2 3">
    <name type="scientific">Medicago truncatula</name>
    <name type="common">Barrel medic</name>
    <name type="synonym">Medicago tribuloides</name>
    <dbReference type="NCBI Taxonomy" id="3880"/>
    <lineage>
        <taxon>Eukaryota</taxon>
        <taxon>Viridiplantae</taxon>
        <taxon>Streptophyta</taxon>
        <taxon>Embryophyta</taxon>
        <taxon>Tracheophyta</taxon>
        <taxon>Spermatophyta</taxon>
        <taxon>Magnoliopsida</taxon>
        <taxon>eudicotyledons</taxon>
        <taxon>Gunneridae</taxon>
        <taxon>Pentapetalae</taxon>
        <taxon>rosids</taxon>
        <taxon>fabids</taxon>
        <taxon>Fabales</taxon>
        <taxon>Fabaceae</taxon>
        <taxon>Papilionoideae</taxon>
        <taxon>50 kb inversion clade</taxon>
        <taxon>NPAAA clade</taxon>
        <taxon>Hologalegina</taxon>
        <taxon>IRL clade</taxon>
        <taxon>Trifolieae</taxon>
        <taxon>Medicago</taxon>
    </lineage>
</organism>
<comment type="caution">
    <text evidence="2">The sequence shown here is derived from an EMBL/GenBank/DDBJ whole genome shotgun (WGS) entry which is preliminary data.</text>
</comment>
<feature type="transmembrane region" description="Helical" evidence="1">
    <location>
        <begin position="7"/>
        <end position="26"/>
    </location>
</feature>
<evidence type="ECO:0000313" key="2">
    <source>
        <dbReference type="EMBL" id="RHN44115.1"/>
    </source>
</evidence>
<feature type="transmembrane region" description="Helical" evidence="1">
    <location>
        <begin position="128"/>
        <end position="153"/>
    </location>
</feature>
<keyword evidence="1" id="KW-0472">Membrane</keyword>
<feature type="transmembrane region" description="Helical" evidence="1">
    <location>
        <begin position="32"/>
        <end position="50"/>
    </location>
</feature>
<proteinExistence type="predicted"/>
<dbReference type="EMBL" id="PSQE01000007">
    <property type="protein sequence ID" value="RHN44115.1"/>
    <property type="molecule type" value="Genomic_DNA"/>
</dbReference>
<evidence type="ECO:0000256" key="1">
    <source>
        <dbReference type="SAM" id="Phobius"/>
    </source>
</evidence>
<accession>A0A396GZ48</accession>
<name>A0A396GZ48_MEDTR</name>
<keyword evidence="1" id="KW-0812">Transmembrane</keyword>
<gene>
    <name evidence="2" type="ORF">MtrunA17_Chr7g0215821</name>
</gene>